<dbReference type="GO" id="GO:0030992">
    <property type="term" value="C:intraciliary transport particle B"/>
    <property type="evidence" value="ECO:0007669"/>
    <property type="project" value="TreeGrafter"/>
</dbReference>
<evidence type="ECO:0000259" key="7">
    <source>
        <dbReference type="Pfam" id="PF23387"/>
    </source>
</evidence>
<dbReference type="InterPro" id="IPR036322">
    <property type="entry name" value="WD40_repeat_dom_sf"/>
</dbReference>
<proteinExistence type="predicted"/>
<dbReference type="SMART" id="SM00320">
    <property type="entry name" value="WD40"/>
    <property type="match status" value="6"/>
</dbReference>
<keyword evidence="4" id="KW-0853">WD repeat</keyword>
<sequence length="743" mass="83012">MTLPKDCFPTGMHWFPKTSTGGGAKKSASDVFVLTSTDGKFRLISRTGRIEKTVEAHKGAVLCGQWSPDGTALVTAGEDGQVKIWSRSGMLRSTLTQNSLPVYSVSWGPDADQVLFTNGKQLVLKPLQANAKPTMWKGSDGIILVVDWNPVNNLIISAGEDCRYRVWDTYGRMIYNSAAHDYPITSASWTPDGEMFAVGSFNTLRLCDRSGWSYALEKPNTGSIFSLAWSSDGTQVAGASGNGQVLIANVIERRLEWKNFEATVNASKQIIVKNVMNDTLEKLDFRDRIVKVSLSFNHLVVATSSQCYVYSSRNWNTPMIFDLKEGSVTLIKQAEKHFVMVDGGGVYVYSYDGRLVCSPRYQGMKADILNTQTISISNDTIAIRDKTDEKLIYVFDAQTGKIMGDGKPISHKLEVMEVALDQCGPTGERRLAIIDKNRDLHMTSVRVFGAERKSVKLGPMIHSMAWNDETNMLAGMTDGKILVWYYPNTVYVDKDLLTSTQYHRDSAEFGKSPQLLAFVGNHLILRRSEGSLVSTSISPYIAVLHDYVNGSRWEDAVRLCRFVKDDSLWSCLAAMAAYSKDLNTAEVAYAAIKEVNKVQFIMNIKDIPVKEARNAEMALLCGNPLDAEAILLQAGLIFRAIMLNIQLYNWDRALELAVKHKTHVDTVMGYRLKYLDRFDKKENNKRYLQYKDGIEVDWEKIESKIEMEYQKERERPSGGGSTTASSTNSRPTPSSRPTASQRS</sequence>
<feature type="region of interest" description="Disordered" evidence="5">
    <location>
        <begin position="709"/>
        <end position="743"/>
    </location>
</feature>
<dbReference type="PANTHER" id="PTHR24098:SF0">
    <property type="entry name" value="OUTER SEGMENT 5"/>
    <property type="match status" value="1"/>
</dbReference>
<keyword evidence="3" id="KW-0966">Cell projection</keyword>
<dbReference type="EMBL" id="JAZGQO010000001">
    <property type="protein sequence ID" value="KAK6195151.1"/>
    <property type="molecule type" value="Genomic_DNA"/>
</dbReference>
<dbReference type="Pfam" id="PF23387">
    <property type="entry name" value="TPR_IFT80_172"/>
    <property type="match status" value="1"/>
</dbReference>
<dbReference type="InterPro" id="IPR056157">
    <property type="entry name" value="TPR_IFT80_172_dom"/>
</dbReference>
<dbReference type="GO" id="GO:0060271">
    <property type="term" value="P:cilium assembly"/>
    <property type="evidence" value="ECO:0007669"/>
    <property type="project" value="TreeGrafter"/>
</dbReference>
<dbReference type="PROSITE" id="PS50294">
    <property type="entry name" value="WD_REPEATS_REGION"/>
    <property type="match status" value="1"/>
</dbReference>
<keyword evidence="9" id="KW-1185">Reference proteome</keyword>
<dbReference type="Gene3D" id="1.25.40.470">
    <property type="match status" value="1"/>
</dbReference>
<dbReference type="FunFam" id="2.130.10.10:FF:000463">
    <property type="entry name" value="intraflagellar transport protein 80 homolog"/>
    <property type="match status" value="1"/>
</dbReference>
<feature type="repeat" description="WD" evidence="4">
    <location>
        <begin position="54"/>
        <end position="86"/>
    </location>
</feature>
<evidence type="ECO:0000256" key="1">
    <source>
        <dbReference type="ARBA" id="ARBA00004138"/>
    </source>
</evidence>
<dbReference type="Proteomes" id="UP001347796">
    <property type="component" value="Unassembled WGS sequence"/>
</dbReference>
<dbReference type="Pfam" id="PF00400">
    <property type="entry name" value="WD40"/>
    <property type="match status" value="3"/>
</dbReference>
<dbReference type="InterPro" id="IPR056456">
    <property type="entry name" value="Beta-prop_IFT80_2nd"/>
</dbReference>
<name>A0AAN8K5K1_PATCE</name>
<gene>
    <name evidence="8" type="ORF">SNE40_000632</name>
</gene>
<dbReference type="Gene3D" id="2.130.10.10">
    <property type="entry name" value="YVTN repeat-like/Quinoprotein amine dehydrogenase"/>
    <property type="match status" value="1"/>
</dbReference>
<comment type="caution">
    <text evidence="8">The sequence shown here is derived from an EMBL/GenBank/DDBJ whole genome shotgun (WGS) entry which is preliminary data.</text>
</comment>
<evidence type="ECO:0000259" key="6">
    <source>
        <dbReference type="Pfam" id="PF23335"/>
    </source>
</evidence>
<evidence type="ECO:0000256" key="2">
    <source>
        <dbReference type="ARBA" id="ARBA00023069"/>
    </source>
</evidence>
<dbReference type="PANTHER" id="PTHR24098">
    <property type="entry name" value="OUTER SEGMENT 5"/>
    <property type="match status" value="1"/>
</dbReference>
<dbReference type="InterPro" id="IPR015943">
    <property type="entry name" value="WD40/YVTN_repeat-like_dom_sf"/>
</dbReference>
<comment type="subcellular location">
    <subcellularLocation>
        <location evidence="1">Cell projection</location>
        <location evidence="1">Cilium</location>
    </subcellularLocation>
</comment>
<evidence type="ECO:0008006" key="10">
    <source>
        <dbReference type="Google" id="ProtNLM"/>
    </source>
</evidence>
<dbReference type="FunFam" id="1.25.40.470:FF:000007">
    <property type="entry name" value="Intraflagellar transport 80 homolog (Chlamydomonas)"/>
    <property type="match status" value="1"/>
</dbReference>
<dbReference type="InterPro" id="IPR001680">
    <property type="entry name" value="WD40_rpt"/>
</dbReference>
<evidence type="ECO:0000313" key="8">
    <source>
        <dbReference type="EMBL" id="KAK6195151.1"/>
    </source>
</evidence>
<feature type="compositionally biased region" description="Low complexity" evidence="5">
    <location>
        <begin position="722"/>
        <end position="743"/>
    </location>
</feature>
<protein>
    <recommendedName>
        <fullName evidence="10">Intraflagellar transport protein 80 homolog</fullName>
    </recommendedName>
</protein>
<evidence type="ECO:0000256" key="4">
    <source>
        <dbReference type="PROSITE-ProRule" id="PRU00221"/>
    </source>
</evidence>
<feature type="domain" description="IFT80/172/WDR35 TPR" evidence="7">
    <location>
        <begin position="568"/>
        <end position="714"/>
    </location>
</feature>
<dbReference type="GO" id="GO:0005929">
    <property type="term" value="C:cilium"/>
    <property type="evidence" value="ECO:0007669"/>
    <property type="project" value="UniProtKB-SubCell"/>
</dbReference>
<dbReference type="Pfam" id="PF23335">
    <property type="entry name" value="Beta-prop_IFT80_2nd"/>
    <property type="match status" value="1"/>
</dbReference>
<dbReference type="SUPFAM" id="SSF50978">
    <property type="entry name" value="WD40 repeat-like"/>
    <property type="match status" value="2"/>
</dbReference>
<organism evidence="8 9">
    <name type="scientific">Patella caerulea</name>
    <name type="common">Rayed Mediterranean limpet</name>
    <dbReference type="NCBI Taxonomy" id="87958"/>
    <lineage>
        <taxon>Eukaryota</taxon>
        <taxon>Metazoa</taxon>
        <taxon>Spiralia</taxon>
        <taxon>Lophotrochozoa</taxon>
        <taxon>Mollusca</taxon>
        <taxon>Gastropoda</taxon>
        <taxon>Patellogastropoda</taxon>
        <taxon>Patelloidea</taxon>
        <taxon>Patellidae</taxon>
        <taxon>Patella</taxon>
    </lineage>
</organism>
<evidence type="ECO:0000256" key="5">
    <source>
        <dbReference type="SAM" id="MobiDB-lite"/>
    </source>
</evidence>
<dbReference type="AlphaFoldDB" id="A0AAN8K5K1"/>
<feature type="repeat" description="WD" evidence="4">
    <location>
        <begin position="136"/>
        <end position="168"/>
    </location>
</feature>
<evidence type="ECO:0000256" key="3">
    <source>
        <dbReference type="ARBA" id="ARBA00023273"/>
    </source>
</evidence>
<feature type="domain" description="IFT80 second beta-propeller" evidence="6">
    <location>
        <begin position="252"/>
        <end position="540"/>
    </location>
</feature>
<accession>A0AAN8K5K1</accession>
<evidence type="ECO:0000313" key="9">
    <source>
        <dbReference type="Proteomes" id="UP001347796"/>
    </source>
</evidence>
<keyword evidence="2" id="KW-0969">Cilium</keyword>
<dbReference type="PROSITE" id="PS50082">
    <property type="entry name" value="WD_REPEATS_2"/>
    <property type="match status" value="2"/>
</dbReference>
<reference evidence="8 9" key="1">
    <citation type="submission" date="2024-01" db="EMBL/GenBank/DDBJ databases">
        <title>The genome of the rayed Mediterranean limpet Patella caerulea (Linnaeus, 1758).</title>
        <authorList>
            <person name="Anh-Thu Weber A."/>
            <person name="Halstead-Nussloch G."/>
        </authorList>
    </citation>
    <scope>NUCLEOTIDE SEQUENCE [LARGE SCALE GENOMIC DNA]</scope>
    <source>
        <strain evidence="8">AATW-2023a</strain>
        <tissue evidence="8">Whole specimen</tissue>
    </source>
</reference>